<dbReference type="Proteomes" id="UP001143328">
    <property type="component" value="Unassembled WGS sequence"/>
</dbReference>
<keyword evidence="1" id="KW-0732">Signal</keyword>
<sequence length="243" mass="27246">MLLRKTCLVLWLVVTGALAQQPHVVIYIPDAMPLASTDPNGHGLVGDAALEAIKRAGYQAVIKSEPWLRAQKNAREGRNILLIPLSRTPAREEQYTWIATILPLPRAFFTFTEPVQTFEQARLRYQRIGVGIGTAQEEILRSQGFRADQIYSLQLGEKPIRLLELNRIDAWFTTVPEGQYDWARSNSKALLRGPEMATTEMYLACSKACDEKLVTALRRSVAALRADGSIARIRARYLGLPTQ</sequence>
<name>A0A9W6K9Y4_9PSED</name>
<gene>
    <name evidence="2" type="ORF">GCM10017655_39070</name>
</gene>
<evidence type="ECO:0000313" key="2">
    <source>
        <dbReference type="EMBL" id="GLK90843.1"/>
    </source>
</evidence>
<comment type="caution">
    <text evidence="2">The sequence shown here is derived from an EMBL/GenBank/DDBJ whole genome shotgun (WGS) entry which is preliminary data.</text>
</comment>
<evidence type="ECO:0000313" key="3">
    <source>
        <dbReference type="Proteomes" id="UP001143328"/>
    </source>
</evidence>
<dbReference type="PANTHER" id="PTHR38834:SF3">
    <property type="entry name" value="SOLUTE-BINDING PROTEIN FAMILY 3_N-TERMINAL DOMAIN-CONTAINING PROTEIN"/>
    <property type="match status" value="1"/>
</dbReference>
<keyword evidence="3" id="KW-1185">Reference proteome</keyword>
<dbReference type="PANTHER" id="PTHR38834">
    <property type="entry name" value="PERIPLASMIC SUBSTRATE BINDING PROTEIN FAMILY 3"/>
    <property type="match status" value="1"/>
</dbReference>
<feature type="signal peptide" evidence="1">
    <location>
        <begin position="1"/>
        <end position="19"/>
    </location>
</feature>
<evidence type="ECO:0000256" key="1">
    <source>
        <dbReference type="SAM" id="SignalP"/>
    </source>
</evidence>
<dbReference type="Gene3D" id="3.40.190.10">
    <property type="entry name" value="Periplasmic binding protein-like II"/>
    <property type="match status" value="2"/>
</dbReference>
<reference evidence="2" key="2">
    <citation type="submission" date="2023-01" db="EMBL/GenBank/DDBJ databases">
        <authorList>
            <person name="Sun Q."/>
            <person name="Evtushenko L."/>
        </authorList>
    </citation>
    <scope>NUCLEOTIDE SEQUENCE</scope>
    <source>
        <strain evidence="2">VKM B-2935</strain>
    </source>
</reference>
<accession>A0A9W6K9Y4</accession>
<feature type="chain" id="PRO_5040779329" evidence="1">
    <location>
        <begin position="20"/>
        <end position="243"/>
    </location>
</feature>
<dbReference type="EMBL" id="BSFN01000014">
    <property type="protein sequence ID" value="GLK90843.1"/>
    <property type="molecule type" value="Genomic_DNA"/>
</dbReference>
<reference evidence="2" key="1">
    <citation type="journal article" date="2014" name="Int. J. Syst. Evol. Microbiol.">
        <title>Complete genome sequence of Corynebacterium casei LMG S-19264T (=DSM 44701T), isolated from a smear-ripened cheese.</title>
        <authorList>
            <consortium name="US DOE Joint Genome Institute (JGI-PGF)"/>
            <person name="Walter F."/>
            <person name="Albersmeier A."/>
            <person name="Kalinowski J."/>
            <person name="Ruckert C."/>
        </authorList>
    </citation>
    <scope>NUCLEOTIDE SEQUENCE</scope>
    <source>
        <strain evidence="2">VKM B-2935</strain>
    </source>
</reference>
<dbReference type="RefSeq" id="WP_271197016.1">
    <property type="nucleotide sequence ID" value="NZ_BSFN01000014.1"/>
</dbReference>
<protein>
    <submittedName>
        <fullName evidence="2">ABC transporter substrate-binding protein</fullName>
    </submittedName>
</protein>
<dbReference type="SUPFAM" id="SSF53850">
    <property type="entry name" value="Periplasmic binding protein-like II"/>
    <property type="match status" value="1"/>
</dbReference>
<proteinExistence type="predicted"/>
<dbReference type="AlphaFoldDB" id="A0A9W6K9Y4"/>
<organism evidence="2 3">
    <name type="scientific">Pseudomonas turukhanskensis</name>
    <dbReference type="NCBI Taxonomy" id="1806536"/>
    <lineage>
        <taxon>Bacteria</taxon>
        <taxon>Pseudomonadati</taxon>
        <taxon>Pseudomonadota</taxon>
        <taxon>Gammaproteobacteria</taxon>
        <taxon>Pseudomonadales</taxon>
        <taxon>Pseudomonadaceae</taxon>
        <taxon>Pseudomonas</taxon>
    </lineage>
</organism>